<sequence length="338" mass="36609">MHSLADKPTLHKSRDKALFLLTYLLYYSSQHLEGRLRCPSSALLRVDRHQTMADLEALRDRYEAFCAFGSSRNLAGAATSIDIGGHQMDNAKFAKFTKDTGIVDKRVTIIDVDIIFNKVKAKGARKLDWETFQDALAHLAEKKYPSLQPEQGFNKLVSDVLASSGPSLTGTAVSKNAAIVDRLTDASTFPVTHKNRFEEHGVLKSSPFGASREGLGKSNGTTPTKSPATVKLGVSGNKRGVTESTEKLDMSKNPVKSNKNMGSMDMASLSASKSKSGSVGSVYDRLTDHKSYTGTHKLRFNDDGSGRGIAGRDSPSKGGTGVVRDGQNVNDLSQILRR</sequence>
<feature type="region of interest" description="Disordered" evidence="2">
    <location>
        <begin position="200"/>
        <end position="282"/>
    </location>
</feature>
<dbReference type="GO" id="GO:0032273">
    <property type="term" value="P:positive regulation of protein polymerization"/>
    <property type="evidence" value="ECO:0007669"/>
    <property type="project" value="TreeGrafter"/>
</dbReference>
<dbReference type="GO" id="GO:0001578">
    <property type="term" value="P:microtubule bundle formation"/>
    <property type="evidence" value="ECO:0007669"/>
    <property type="project" value="TreeGrafter"/>
</dbReference>
<dbReference type="Proteomes" id="UP000317494">
    <property type="component" value="Unassembled WGS sequence"/>
</dbReference>
<gene>
    <name evidence="3" type="ORF">SeLEV6574_g04407</name>
    <name evidence="4" type="ORF">SeMB42_g01542</name>
</gene>
<comment type="caution">
    <text evidence="4">The sequence shown here is derived from an EMBL/GenBank/DDBJ whole genome shotgun (WGS) entry which is preliminary data.</text>
</comment>
<dbReference type="PANTHER" id="PTHR12932">
    <property type="entry name" value="P25 ALPHA-RELATED"/>
    <property type="match status" value="1"/>
</dbReference>
<dbReference type="InterPro" id="IPR008907">
    <property type="entry name" value="TPP/p25"/>
</dbReference>
<dbReference type="Pfam" id="PF05517">
    <property type="entry name" value="p25-alpha"/>
    <property type="match status" value="2"/>
</dbReference>
<comment type="similarity">
    <text evidence="1">Belongs to the TPPP family.</text>
</comment>
<dbReference type="GO" id="GO:0015631">
    <property type="term" value="F:tubulin binding"/>
    <property type="evidence" value="ECO:0007669"/>
    <property type="project" value="InterPro"/>
</dbReference>
<protein>
    <submittedName>
        <fullName evidence="4">Uncharacterized protein</fullName>
    </submittedName>
</protein>
<organism evidence="4 5">
    <name type="scientific">Synchytrium endobioticum</name>
    <dbReference type="NCBI Taxonomy" id="286115"/>
    <lineage>
        <taxon>Eukaryota</taxon>
        <taxon>Fungi</taxon>
        <taxon>Fungi incertae sedis</taxon>
        <taxon>Chytridiomycota</taxon>
        <taxon>Chytridiomycota incertae sedis</taxon>
        <taxon>Chytridiomycetes</taxon>
        <taxon>Synchytriales</taxon>
        <taxon>Synchytriaceae</taxon>
        <taxon>Synchytrium</taxon>
    </lineage>
</organism>
<dbReference type="GO" id="GO:0046785">
    <property type="term" value="P:microtubule polymerization"/>
    <property type="evidence" value="ECO:0007669"/>
    <property type="project" value="InterPro"/>
</dbReference>
<dbReference type="Gene3D" id="1.10.238.10">
    <property type="entry name" value="EF-hand"/>
    <property type="match status" value="1"/>
</dbReference>
<feature type="compositionally biased region" description="Polar residues" evidence="2">
    <location>
        <begin position="218"/>
        <end position="227"/>
    </location>
</feature>
<dbReference type="PANTHER" id="PTHR12932:SF9">
    <property type="entry name" value="TUBULIN POLYMERIZATION-PROMOTING PROTEIN HOMOLOG"/>
    <property type="match status" value="1"/>
</dbReference>
<dbReference type="InterPro" id="IPR011992">
    <property type="entry name" value="EF-hand-dom_pair"/>
</dbReference>
<feature type="region of interest" description="Disordered" evidence="2">
    <location>
        <begin position="294"/>
        <end position="338"/>
    </location>
</feature>
<proteinExistence type="inferred from homology"/>
<evidence type="ECO:0000313" key="5">
    <source>
        <dbReference type="Proteomes" id="UP000317494"/>
    </source>
</evidence>
<reference evidence="5 6" key="1">
    <citation type="journal article" date="2019" name="Sci. Rep.">
        <title>Comparative genomics of chytrid fungi reveal insights into the obligate biotrophic and pathogenic lifestyle of Synchytrium endobioticum.</title>
        <authorList>
            <person name="van de Vossenberg B.T.L.H."/>
            <person name="Warris S."/>
            <person name="Nguyen H.D.T."/>
            <person name="van Gent-Pelzer M.P.E."/>
            <person name="Joly D.L."/>
            <person name="van de Geest H.C."/>
            <person name="Bonants P.J.M."/>
            <person name="Smith D.S."/>
            <person name="Levesque C.A."/>
            <person name="van der Lee T.A.J."/>
        </authorList>
    </citation>
    <scope>NUCLEOTIDE SEQUENCE [LARGE SCALE GENOMIC DNA]</scope>
    <source>
        <strain evidence="3 6">LEV6574</strain>
        <strain evidence="4 5">MB42</strain>
    </source>
</reference>
<dbReference type="Proteomes" id="UP000320475">
    <property type="component" value="Unassembled WGS sequence"/>
</dbReference>
<dbReference type="EMBL" id="QEAM01000175">
    <property type="protein sequence ID" value="TPX44587.1"/>
    <property type="molecule type" value="Genomic_DNA"/>
</dbReference>
<accession>A0A507DN13</accession>
<evidence type="ECO:0000313" key="4">
    <source>
        <dbReference type="EMBL" id="TPX52270.1"/>
    </source>
</evidence>
<feature type="compositionally biased region" description="Basic and acidic residues" evidence="2">
    <location>
        <begin position="240"/>
        <end position="250"/>
    </location>
</feature>
<keyword evidence="5" id="KW-1185">Reference proteome</keyword>
<name>A0A507DN13_9FUNG</name>
<evidence type="ECO:0000256" key="1">
    <source>
        <dbReference type="ARBA" id="ARBA00010994"/>
    </source>
</evidence>
<dbReference type="GO" id="GO:0005874">
    <property type="term" value="C:microtubule"/>
    <property type="evidence" value="ECO:0007669"/>
    <property type="project" value="TreeGrafter"/>
</dbReference>
<evidence type="ECO:0000256" key="2">
    <source>
        <dbReference type="SAM" id="MobiDB-lite"/>
    </source>
</evidence>
<dbReference type="AlphaFoldDB" id="A0A507DN13"/>
<feature type="compositionally biased region" description="Polar residues" evidence="2">
    <location>
        <begin position="327"/>
        <end position="338"/>
    </location>
</feature>
<dbReference type="OrthoDB" id="548799at2759"/>
<evidence type="ECO:0000313" key="6">
    <source>
        <dbReference type="Proteomes" id="UP000320475"/>
    </source>
</evidence>
<dbReference type="VEuPathDB" id="FungiDB:SeMB42_g01542"/>
<dbReference type="EMBL" id="QEAN01000040">
    <property type="protein sequence ID" value="TPX52270.1"/>
    <property type="molecule type" value="Genomic_DNA"/>
</dbReference>
<dbReference type="SUPFAM" id="SSF47473">
    <property type="entry name" value="EF-hand"/>
    <property type="match status" value="1"/>
</dbReference>
<feature type="compositionally biased region" description="Low complexity" evidence="2">
    <location>
        <begin position="263"/>
        <end position="282"/>
    </location>
</feature>
<evidence type="ECO:0000313" key="3">
    <source>
        <dbReference type="EMBL" id="TPX44587.1"/>
    </source>
</evidence>